<sequence>MKEFALVTTGISPTAGGGVGAAYKLLSTVKSLGYKTTLLTVSQLHSSQEYKKSIINGRAFPIDRVSSIHEFFIERADKVNKQNVVNGNGEFKITSELLVTHNRIQIESGNYRYYNISSAVKKVSYFDIDDKLTNEEYYNSSFTKKRETSFDKNGYAITEKLYTDSGKWYLTIGRKYVLHKGYIDTYFDVYDKNGEIKRLNDIRQFQQYFVSEITTSDTIIWIDHPSLYTTFVQNKLKNKKIFNFQNSHLYPNSDNIKPGYDNVIFNLGNAVDRLVVLTFSELEDLKKIVPRDKWKYITVIPHSTPQKDIVIPLNSRPKNKFISLGRLEPVKRVDIMIRAFKAVVEYDSSAVLDIYGQGSEYESLIKLTKKLNLEKNINFFGFTNSVNLAYQSHTALLFTSAYEGFGMTLMESLSNGTPSIAFDIKYGPRDIITSGKDGYLLKDGDVAGLTNSMLKLMNMSDFGINENALLNSKRFSEMEYRINIEKLLSAL</sequence>
<accession>A0ABD4XGF7</accession>
<dbReference type="Gene3D" id="3.40.50.2000">
    <property type="entry name" value="Glycogen Phosphorylase B"/>
    <property type="match status" value="2"/>
</dbReference>
<gene>
    <name evidence="2" type="ORF">G9403_01615</name>
</gene>
<comment type="caution">
    <text evidence="2">The sequence shown here is derived from an EMBL/GenBank/DDBJ whole genome shotgun (WGS) entry which is preliminary data.</text>
</comment>
<dbReference type="Proteomes" id="UP001215461">
    <property type="component" value="Unassembled WGS sequence"/>
</dbReference>
<reference evidence="2 3" key="1">
    <citation type="submission" date="2020-03" db="EMBL/GenBank/DDBJ databases">
        <title>Comparative genomics of Weissella paramesenteroides.</title>
        <authorList>
            <person name="Kant R."/>
            <person name="Takala T."/>
            <person name="Saris P."/>
        </authorList>
    </citation>
    <scope>NUCLEOTIDE SEQUENCE [LARGE SCALE GENOMIC DNA]</scope>
    <source>
        <strain evidence="2 3">SJ27-4</strain>
    </source>
</reference>
<protein>
    <submittedName>
        <fullName evidence="2">Glycosyltransferase</fullName>
    </submittedName>
</protein>
<evidence type="ECO:0000313" key="3">
    <source>
        <dbReference type="Proteomes" id="UP001215461"/>
    </source>
</evidence>
<proteinExistence type="predicted"/>
<organism evidence="2 3">
    <name type="scientific">Weissella paramesenteroides</name>
    <name type="common">Leuconostoc paramesenteroides</name>
    <dbReference type="NCBI Taxonomy" id="1249"/>
    <lineage>
        <taxon>Bacteria</taxon>
        <taxon>Bacillati</taxon>
        <taxon>Bacillota</taxon>
        <taxon>Bacilli</taxon>
        <taxon>Lactobacillales</taxon>
        <taxon>Lactobacillaceae</taxon>
        <taxon>Weissella</taxon>
    </lineage>
</organism>
<evidence type="ECO:0000313" key="2">
    <source>
        <dbReference type="EMBL" id="MDF8370357.1"/>
    </source>
</evidence>
<dbReference type="SUPFAM" id="SSF53756">
    <property type="entry name" value="UDP-Glycosyltransferase/glycogen phosphorylase"/>
    <property type="match status" value="1"/>
</dbReference>
<dbReference type="AlphaFoldDB" id="A0ABD4XGF7"/>
<dbReference type="InterPro" id="IPR001296">
    <property type="entry name" value="Glyco_trans_1"/>
</dbReference>
<dbReference type="EMBL" id="JAANXN010000002">
    <property type="protein sequence ID" value="MDF8370357.1"/>
    <property type="molecule type" value="Genomic_DNA"/>
</dbReference>
<name>A0ABD4XGF7_WEIPA</name>
<dbReference type="PANTHER" id="PTHR12526:SF630">
    <property type="entry name" value="GLYCOSYLTRANSFERASE"/>
    <property type="match status" value="1"/>
</dbReference>
<evidence type="ECO:0000259" key="1">
    <source>
        <dbReference type="Pfam" id="PF00534"/>
    </source>
</evidence>
<dbReference type="Pfam" id="PF00534">
    <property type="entry name" value="Glycos_transf_1"/>
    <property type="match status" value="1"/>
</dbReference>
<feature type="domain" description="Glycosyl transferase family 1" evidence="1">
    <location>
        <begin position="316"/>
        <end position="460"/>
    </location>
</feature>
<dbReference type="RefSeq" id="WP_277361878.1">
    <property type="nucleotide sequence ID" value="NZ_JAANXN010000002.1"/>
</dbReference>
<dbReference type="PANTHER" id="PTHR12526">
    <property type="entry name" value="GLYCOSYLTRANSFERASE"/>
    <property type="match status" value="1"/>
</dbReference>